<comment type="caution">
    <text evidence="3">The sequence shown here is derived from an EMBL/GenBank/DDBJ whole genome shotgun (WGS) entry which is preliminary data.</text>
</comment>
<feature type="domain" description="Endonuclease/exonuclease/phosphatase" evidence="2">
    <location>
        <begin position="163"/>
        <end position="457"/>
    </location>
</feature>
<accession>A0ABP7ED75</accession>
<feature type="signal peptide" evidence="1">
    <location>
        <begin position="1"/>
        <end position="28"/>
    </location>
</feature>
<evidence type="ECO:0000256" key="1">
    <source>
        <dbReference type="SAM" id="SignalP"/>
    </source>
</evidence>
<dbReference type="InterPro" id="IPR036691">
    <property type="entry name" value="Endo/exonu/phosph_ase_sf"/>
</dbReference>
<reference evidence="4" key="1">
    <citation type="journal article" date="2019" name="Int. J. Syst. Evol. Microbiol.">
        <title>The Global Catalogue of Microorganisms (GCM) 10K type strain sequencing project: providing services to taxonomists for standard genome sequencing and annotation.</title>
        <authorList>
            <consortium name="The Broad Institute Genomics Platform"/>
            <consortium name="The Broad Institute Genome Sequencing Center for Infectious Disease"/>
            <person name="Wu L."/>
            <person name="Ma J."/>
        </authorList>
    </citation>
    <scope>NUCLEOTIDE SEQUENCE [LARGE SCALE GENOMIC DNA]</scope>
    <source>
        <strain evidence="4">JCM 16548</strain>
    </source>
</reference>
<dbReference type="EMBL" id="BAAAYX010000020">
    <property type="protein sequence ID" value="GAA3716394.1"/>
    <property type="molecule type" value="Genomic_DNA"/>
</dbReference>
<dbReference type="Pfam" id="PF03372">
    <property type="entry name" value="Exo_endo_phos"/>
    <property type="match status" value="1"/>
</dbReference>
<dbReference type="SUPFAM" id="SSF56219">
    <property type="entry name" value="DNase I-like"/>
    <property type="match status" value="1"/>
</dbReference>
<proteinExistence type="predicted"/>
<name>A0ABP7ED75_9ACTN</name>
<evidence type="ECO:0000259" key="2">
    <source>
        <dbReference type="Pfam" id="PF03372"/>
    </source>
</evidence>
<keyword evidence="1" id="KW-0732">Signal</keyword>
<evidence type="ECO:0000313" key="3">
    <source>
        <dbReference type="EMBL" id="GAA3716394.1"/>
    </source>
</evidence>
<dbReference type="Proteomes" id="UP001500051">
    <property type="component" value="Unassembled WGS sequence"/>
</dbReference>
<feature type="chain" id="PRO_5045866309" description="Endonuclease/exonuclease/phosphatase domain-containing protein" evidence="1">
    <location>
        <begin position="29"/>
        <end position="466"/>
    </location>
</feature>
<dbReference type="Gene3D" id="3.60.10.10">
    <property type="entry name" value="Endonuclease/exonuclease/phosphatase"/>
    <property type="match status" value="1"/>
</dbReference>
<sequence length="466" mass="50233">MLRRRLIALSVSPVLALGLVSAAQPAGAVSTPSSISNVVAVPGAKPGEVRFSWSTSGSHTDYFLLETGLTAFSKSSDSSLPTSGRNAKTFVISAGARSYTLTAAQAASAGAPLGSANYLYYRLFAVNKEGSKTVTKAYPNLQAVMPQALGTDQSRSGTDLRVATFNVRTVKATKDKRNWLLRVDDVAKEILTSRAGVVLLQEISPGRADGKGGSTAKVGRQTTTLLAQLAKQGGKSYDYRMNRTTLLVKTGEKRGTQGGRVLYDNKRYKMLSSCPEKTGKTTYNASCSFALPIASGDSESKRRRGSYALLQNRKTGQKFWAFSAHLDERHSSSKTTGAKYDKLRGDQARYLVSLINRLNTKKYPVVFGADINTWQSDKSGYSGHNVLVAGGFYDTAAAKVKVNADYNTSNGFATTLGRSSHGYGPHLDVVMVQRGKGGADRWVNMLQNPDADRPSDHNLVWADVRI</sequence>
<evidence type="ECO:0000313" key="4">
    <source>
        <dbReference type="Proteomes" id="UP001500051"/>
    </source>
</evidence>
<dbReference type="InterPro" id="IPR005135">
    <property type="entry name" value="Endo/exonuclease/phosphatase"/>
</dbReference>
<protein>
    <recommendedName>
        <fullName evidence="2">Endonuclease/exonuclease/phosphatase domain-containing protein</fullName>
    </recommendedName>
</protein>
<gene>
    <name evidence="3" type="ORF">GCM10022204_40200</name>
</gene>
<keyword evidence="4" id="KW-1185">Reference proteome</keyword>
<organism evidence="3 4">
    <name type="scientific">Microlunatus aurantiacus</name>
    <dbReference type="NCBI Taxonomy" id="446786"/>
    <lineage>
        <taxon>Bacteria</taxon>
        <taxon>Bacillati</taxon>
        <taxon>Actinomycetota</taxon>
        <taxon>Actinomycetes</taxon>
        <taxon>Propionibacteriales</taxon>
        <taxon>Propionibacteriaceae</taxon>
        <taxon>Microlunatus</taxon>
    </lineage>
</organism>